<keyword evidence="5" id="KW-0175">Coiled coil</keyword>
<protein>
    <recommendedName>
        <fullName evidence="7">WW domain-containing protein</fullName>
    </recommendedName>
</protein>
<proteinExistence type="predicted"/>
<feature type="coiled-coil region" evidence="5">
    <location>
        <begin position="67"/>
        <end position="94"/>
    </location>
</feature>
<name>W2LNJ0_PHYNI</name>
<evidence type="ECO:0000256" key="5">
    <source>
        <dbReference type="SAM" id="Coils"/>
    </source>
</evidence>
<dbReference type="VEuPathDB" id="FungiDB:PPTG_08331"/>
<reference evidence="8" key="1">
    <citation type="submission" date="2013-11" db="EMBL/GenBank/DDBJ databases">
        <title>The Genome Sequence of Phytophthora parasitica CHvinca01.</title>
        <authorList>
            <consortium name="The Broad Institute Genomics Platform"/>
            <person name="Russ C."/>
            <person name="Tyler B."/>
            <person name="Panabieres F."/>
            <person name="Shan W."/>
            <person name="Tripathy S."/>
            <person name="Grunwald N."/>
            <person name="Machado M."/>
            <person name="Johnson C.S."/>
            <person name="Arredondo F."/>
            <person name="Hong C."/>
            <person name="Coffey M."/>
            <person name="Young S.K."/>
            <person name="Zeng Q."/>
            <person name="Gargeya S."/>
            <person name="Fitzgerald M."/>
            <person name="Abouelleil A."/>
            <person name="Alvarado L."/>
            <person name="Chapman S.B."/>
            <person name="Gainer-Dewar J."/>
            <person name="Goldberg J."/>
            <person name="Griggs A."/>
            <person name="Gujja S."/>
            <person name="Hansen M."/>
            <person name="Howarth C."/>
            <person name="Imamovic A."/>
            <person name="Ireland A."/>
            <person name="Larimer J."/>
            <person name="McCowan C."/>
            <person name="Murphy C."/>
            <person name="Pearson M."/>
            <person name="Poon T.W."/>
            <person name="Priest M."/>
            <person name="Roberts A."/>
            <person name="Saif S."/>
            <person name="Shea T."/>
            <person name="Sykes S."/>
            <person name="Wortman J."/>
            <person name="Nusbaum C."/>
            <person name="Birren B."/>
        </authorList>
    </citation>
    <scope>NUCLEOTIDE SEQUENCE [LARGE SCALE GENOMIC DNA]</scope>
    <source>
        <strain evidence="8">CHvinca01</strain>
    </source>
</reference>
<dbReference type="GO" id="GO:0045944">
    <property type="term" value="P:positive regulation of transcription by RNA polymerase II"/>
    <property type="evidence" value="ECO:0007669"/>
    <property type="project" value="TreeGrafter"/>
</dbReference>
<dbReference type="PANTHER" id="PTHR17616:SF8">
    <property type="entry name" value="TRANSCRIPTIONAL COACTIVATOR YORKIE"/>
    <property type="match status" value="1"/>
</dbReference>
<feature type="region of interest" description="Disordered" evidence="6">
    <location>
        <begin position="109"/>
        <end position="136"/>
    </location>
</feature>
<evidence type="ECO:0000256" key="2">
    <source>
        <dbReference type="ARBA" id="ARBA00004496"/>
    </source>
</evidence>
<evidence type="ECO:0000256" key="3">
    <source>
        <dbReference type="ARBA" id="ARBA00022490"/>
    </source>
</evidence>
<dbReference type="GO" id="GO:0003713">
    <property type="term" value="F:transcription coactivator activity"/>
    <property type="evidence" value="ECO:0007669"/>
    <property type="project" value="TreeGrafter"/>
</dbReference>
<dbReference type="CDD" id="cd00201">
    <property type="entry name" value="WW"/>
    <property type="match status" value="1"/>
</dbReference>
<evidence type="ECO:0000259" key="7">
    <source>
        <dbReference type="PROSITE" id="PS50020"/>
    </source>
</evidence>
<dbReference type="EMBL" id="KI678421">
    <property type="protein sequence ID" value="ETL99073.1"/>
    <property type="molecule type" value="Genomic_DNA"/>
</dbReference>
<dbReference type="InterPro" id="IPR001202">
    <property type="entry name" value="WW_dom"/>
</dbReference>
<evidence type="ECO:0000256" key="4">
    <source>
        <dbReference type="ARBA" id="ARBA00023242"/>
    </source>
</evidence>
<dbReference type="SUPFAM" id="SSF51045">
    <property type="entry name" value="WW domain"/>
    <property type="match status" value="1"/>
</dbReference>
<evidence type="ECO:0000313" key="8">
    <source>
        <dbReference type="EMBL" id="ETL99073.1"/>
    </source>
</evidence>
<evidence type="ECO:0000256" key="1">
    <source>
        <dbReference type="ARBA" id="ARBA00004123"/>
    </source>
</evidence>
<keyword evidence="3" id="KW-0963">Cytoplasm</keyword>
<feature type="domain" description="WW" evidence="7">
    <location>
        <begin position="205"/>
        <end position="238"/>
    </location>
</feature>
<dbReference type="OrthoDB" id="2020426at2759"/>
<sequence length="242" mass="27494">MNRATHAGFCAFDERNAGGRFQTQAELRRFQHVVAYTHAGIDCGGKVDELQSGSPTTPRSDTLSTFTRRMREERAAHEARIANMNRRITDYHNKESDRLHATTASTNFPAMHPKTQRISPGTTIRIRDPKPPNVLVMGRRSTAETPRGEHDTMPWKSTARLNFSNQDARDLYCEALLQYICQQREDATRNSSPRSDLDAAPLCATPLPVGWEEKTDAKGRIFYIDHINRVTTWDDPRKSNQP</sequence>
<dbReference type="AlphaFoldDB" id="W2LNJ0"/>
<dbReference type="Gene3D" id="2.20.70.10">
    <property type="match status" value="1"/>
</dbReference>
<keyword evidence="4" id="KW-0539">Nucleus</keyword>
<dbReference type="InterPro" id="IPR036020">
    <property type="entry name" value="WW_dom_sf"/>
</dbReference>
<dbReference type="PANTHER" id="PTHR17616">
    <property type="entry name" value="YES-ASSOCIATED PROTEIN YAP1 FAMILY MEMBER"/>
    <property type="match status" value="1"/>
</dbReference>
<gene>
    <name evidence="8" type="ORF">L917_04048</name>
</gene>
<accession>W2LNJ0</accession>
<dbReference type="PROSITE" id="PS01159">
    <property type="entry name" value="WW_DOMAIN_1"/>
    <property type="match status" value="1"/>
</dbReference>
<dbReference type="GO" id="GO:0005737">
    <property type="term" value="C:cytoplasm"/>
    <property type="evidence" value="ECO:0007669"/>
    <property type="project" value="UniProtKB-SubCell"/>
</dbReference>
<dbReference type="SMART" id="SM00456">
    <property type="entry name" value="WW"/>
    <property type="match status" value="1"/>
</dbReference>
<dbReference type="Pfam" id="PF00397">
    <property type="entry name" value="WW"/>
    <property type="match status" value="1"/>
</dbReference>
<comment type="subcellular location">
    <subcellularLocation>
        <location evidence="2">Cytoplasm</location>
    </subcellularLocation>
    <subcellularLocation>
        <location evidence="1">Nucleus</location>
    </subcellularLocation>
</comment>
<evidence type="ECO:0000256" key="6">
    <source>
        <dbReference type="SAM" id="MobiDB-lite"/>
    </source>
</evidence>
<dbReference type="Proteomes" id="UP000054423">
    <property type="component" value="Unassembled WGS sequence"/>
</dbReference>
<dbReference type="InterPro" id="IPR051583">
    <property type="entry name" value="YAP1"/>
</dbReference>
<organism evidence="8">
    <name type="scientific">Phytophthora nicotianae</name>
    <name type="common">Potato buckeye rot agent</name>
    <name type="synonym">Phytophthora parasitica</name>
    <dbReference type="NCBI Taxonomy" id="4792"/>
    <lineage>
        <taxon>Eukaryota</taxon>
        <taxon>Sar</taxon>
        <taxon>Stramenopiles</taxon>
        <taxon>Oomycota</taxon>
        <taxon>Peronosporomycetes</taxon>
        <taxon>Peronosporales</taxon>
        <taxon>Peronosporaceae</taxon>
        <taxon>Phytophthora</taxon>
    </lineage>
</organism>
<dbReference type="PROSITE" id="PS50020">
    <property type="entry name" value="WW_DOMAIN_2"/>
    <property type="match status" value="1"/>
</dbReference>
<dbReference type="GO" id="GO:0035329">
    <property type="term" value="P:hippo signaling"/>
    <property type="evidence" value="ECO:0007669"/>
    <property type="project" value="TreeGrafter"/>
</dbReference>
<dbReference type="GO" id="GO:0005634">
    <property type="term" value="C:nucleus"/>
    <property type="evidence" value="ECO:0007669"/>
    <property type="project" value="UniProtKB-SubCell"/>
</dbReference>